<evidence type="ECO:0000313" key="1">
    <source>
        <dbReference type="EMBL" id="CEK67375.1"/>
    </source>
</evidence>
<protein>
    <submittedName>
        <fullName evidence="1">Uncharacterized protein</fullName>
    </submittedName>
</protein>
<gene>
    <name evidence="1" type="primary">ORF62388</name>
</gene>
<sequence length="69" mass="7677">MGGADVGVTGEADYTIDFENNRWIFVPVWSEEDVGEGGSCQTQTLCCQHKTLIGWHRTSVIGRYTLVKI</sequence>
<proteinExistence type="predicted"/>
<dbReference type="AlphaFoldDB" id="A0A0B6ZI04"/>
<dbReference type="EMBL" id="HACG01020510">
    <property type="protein sequence ID" value="CEK67375.1"/>
    <property type="molecule type" value="Transcribed_RNA"/>
</dbReference>
<accession>A0A0B6ZI04</accession>
<reference evidence="1" key="1">
    <citation type="submission" date="2014-12" db="EMBL/GenBank/DDBJ databases">
        <title>Insight into the proteome of Arion vulgaris.</title>
        <authorList>
            <person name="Aradska J."/>
            <person name="Bulat T."/>
            <person name="Smidak R."/>
            <person name="Sarate P."/>
            <person name="Gangsoo J."/>
            <person name="Sialana F."/>
            <person name="Bilban M."/>
            <person name="Lubec G."/>
        </authorList>
    </citation>
    <scope>NUCLEOTIDE SEQUENCE</scope>
    <source>
        <tissue evidence="1">Skin</tissue>
    </source>
</reference>
<name>A0A0B6ZI04_9EUPU</name>
<organism evidence="1">
    <name type="scientific">Arion vulgaris</name>
    <dbReference type="NCBI Taxonomy" id="1028688"/>
    <lineage>
        <taxon>Eukaryota</taxon>
        <taxon>Metazoa</taxon>
        <taxon>Spiralia</taxon>
        <taxon>Lophotrochozoa</taxon>
        <taxon>Mollusca</taxon>
        <taxon>Gastropoda</taxon>
        <taxon>Heterobranchia</taxon>
        <taxon>Euthyneura</taxon>
        <taxon>Panpulmonata</taxon>
        <taxon>Eupulmonata</taxon>
        <taxon>Stylommatophora</taxon>
        <taxon>Helicina</taxon>
        <taxon>Arionoidea</taxon>
        <taxon>Arionidae</taxon>
        <taxon>Arion</taxon>
    </lineage>
</organism>